<comment type="caution">
    <text evidence="2">The sequence shown here is derived from an EMBL/GenBank/DDBJ whole genome shotgun (WGS) entry which is preliminary data.</text>
</comment>
<keyword evidence="1" id="KW-0812">Transmembrane</keyword>
<gene>
    <name evidence="2" type="ORF">APZ42_026799</name>
</gene>
<evidence type="ECO:0000313" key="2">
    <source>
        <dbReference type="EMBL" id="KZS09053.1"/>
    </source>
</evidence>
<keyword evidence="3" id="KW-1185">Reference proteome</keyword>
<dbReference type="AlphaFoldDB" id="A0A164RY49"/>
<dbReference type="Proteomes" id="UP000076858">
    <property type="component" value="Unassembled WGS sequence"/>
</dbReference>
<reference evidence="2 3" key="1">
    <citation type="submission" date="2016-03" db="EMBL/GenBank/DDBJ databases">
        <title>EvidentialGene: Evidence-directed Construction of Genes on Genomes.</title>
        <authorList>
            <person name="Gilbert D.G."/>
            <person name="Choi J.-H."/>
            <person name="Mockaitis K."/>
            <person name="Colbourne J."/>
            <person name="Pfrender M."/>
        </authorList>
    </citation>
    <scope>NUCLEOTIDE SEQUENCE [LARGE SCALE GENOMIC DNA]</scope>
    <source>
        <strain evidence="2 3">Xinb3</strain>
        <tissue evidence="2">Complete organism</tissue>
    </source>
</reference>
<evidence type="ECO:0000256" key="1">
    <source>
        <dbReference type="SAM" id="Phobius"/>
    </source>
</evidence>
<name>A0A164RY49_9CRUS</name>
<organism evidence="2 3">
    <name type="scientific">Daphnia magna</name>
    <dbReference type="NCBI Taxonomy" id="35525"/>
    <lineage>
        <taxon>Eukaryota</taxon>
        <taxon>Metazoa</taxon>
        <taxon>Ecdysozoa</taxon>
        <taxon>Arthropoda</taxon>
        <taxon>Crustacea</taxon>
        <taxon>Branchiopoda</taxon>
        <taxon>Diplostraca</taxon>
        <taxon>Cladocera</taxon>
        <taxon>Anomopoda</taxon>
        <taxon>Daphniidae</taxon>
        <taxon>Daphnia</taxon>
    </lineage>
</organism>
<keyword evidence="1" id="KW-0472">Membrane</keyword>
<accession>A0A164RY49</accession>
<dbReference type="EMBL" id="LRGB01002121">
    <property type="protein sequence ID" value="KZS09053.1"/>
    <property type="molecule type" value="Genomic_DNA"/>
</dbReference>
<protein>
    <submittedName>
        <fullName evidence="2">Uncharacterized protein</fullName>
    </submittedName>
</protein>
<feature type="transmembrane region" description="Helical" evidence="1">
    <location>
        <begin position="38"/>
        <end position="61"/>
    </location>
</feature>
<sequence length="75" mass="8677">MLNFISYKFITTTVLLKACYVKCSLQLPAAEENLWGNFYWAVLDLIALFLNHICIIVNANVQAEYMTQSRYPIQV</sequence>
<keyword evidence="1" id="KW-1133">Transmembrane helix</keyword>
<proteinExistence type="predicted"/>
<evidence type="ECO:0000313" key="3">
    <source>
        <dbReference type="Proteomes" id="UP000076858"/>
    </source>
</evidence>